<dbReference type="AlphaFoldDB" id="A0A182NCR5"/>
<evidence type="ECO:0000256" key="6">
    <source>
        <dbReference type="ARBA" id="ARBA00022825"/>
    </source>
</evidence>
<dbReference type="GO" id="GO:0004252">
    <property type="term" value="F:serine-type endopeptidase activity"/>
    <property type="evidence" value="ECO:0007669"/>
    <property type="project" value="InterPro"/>
</dbReference>
<feature type="signal peptide" evidence="10">
    <location>
        <begin position="1"/>
        <end position="17"/>
    </location>
</feature>
<sequence length="303" mass="33869">MLYKFLVLLSCSLCVVSEMDGRREDLVCGRRLINTDPMIHKGRKVLAGQWPWYAAIFHLDRDTHEYKCGGTILDEYTILTAAHCISPVLGMNSSNWILVHVGQTQLDVAGTNTQKLQVKNVIIHPRFGEADLDNDIALIKLATRIKMNNYVQPVCLWTMASEQCKIVGRNGTILGFGMTEENVLADHLKKATIQVVETIRCIESAREFGKFMTSRMYCGGGPPGIGASDGDSGGGMFLADNSRWFVRGIISFHPMSNNSTGSNQSNFTAYTDVAKYIDWIRPHATHMDKEGMEEPKPDKKEKY</sequence>
<proteinExistence type="inferred from homology"/>
<dbReference type="GO" id="GO:0006508">
    <property type="term" value="P:proteolysis"/>
    <property type="evidence" value="ECO:0007669"/>
    <property type="project" value="UniProtKB-KW"/>
</dbReference>
<feature type="chain" id="PRO_5008129644" description="Peptidase S1 domain-containing protein" evidence="10">
    <location>
        <begin position="18"/>
        <end position="303"/>
    </location>
</feature>
<dbReference type="Pfam" id="PF00089">
    <property type="entry name" value="Trypsin"/>
    <property type="match status" value="1"/>
</dbReference>
<dbReference type="InterPro" id="IPR051333">
    <property type="entry name" value="CLIP_Serine_Protease"/>
</dbReference>
<dbReference type="PANTHER" id="PTHR24260">
    <property type="match status" value="1"/>
</dbReference>
<dbReference type="PROSITE" id="PS50240">
    <property type="entry name" value="TRYPSIN_DOM"/>
    <property type="match status" value="1"/>
</dbReference>
<evidence type="ECO:0000256" key="2">
    <source>
        <dbReference type="ARBA" id="ARBA00022525"/>
    </source>
</evidence>
<dbReference type="Proteomes" id="UP000075884">
    <property type="component" value="Unassembled WGS sequence"/>
</dbReference>
<evidence type="ECO:0000256" key="4">
    <source>
        <dbReference type="ARBA" id="ARBA00022729"/>
    </source>
</evidence>
<dbReference type="Gene3D" id="2.40.10.10">
    <property type="entry name" value="Trypsin-like serine proteases"/>
    <property type="match status" value="1"/>
</dbReference>
<evidence type="ECO:0000256" key="8">
    <source>
        <dbReference type="ARBA" id="ARBA00023157"/>
    </source>
</evidence>
<evidence type="ECO:0000256" key="7">
    <source>
        <dbReference type="ARBA" id="ARBA00023145"/>
    </source>
</evidence>
<evidence type="ECO:0000256" key="9">
    <source>
        <dbReference type="ARBA" id="ARBA00024195"/>
    </source>
</evidence>
<keyword evidence="8" id="KW-1015">Disulfide bond</keyword>
<keyword evidence="4 10" id="KW-0732">Signal</keyword>
<keyword evidence="3" id="KW-0645">Protease</keyword>
<evidence type="ECO:0000256" key="10">
    <source>
        <dbReference type="SAM" id="SignalP"/>
    </source>
</evidence>
<dbReference type="VEuPathDB" id="VectorBase:ADIR005429"/>
<protein>
    <recommendedName>
        <fullName evidence="11">Peptidase S1 domain-containing protein</fullName>
    </recommendedName>
</protein>
<dbReference type="FunFam" id="2.40.10.10:FF:000146">
    <property type="entry name" value="Serine protease 53"/>
    <property type="match status" value="1"/>
</dbReference>
<comment type="subcellular location">
    <subcellularLocation>
        <location evidence="1">Secreted</location>
    </subcellularLocation>
</comment>
<dbReference type="SMART" id="SM00020">
    <property type="entry name" value="Tryp_SPc"/>
    <property type="match status" value="1"/>
</dbReference>
<comment type="similarity">
    <text evidence="9">Belongs to the peptidase S1 family. CLIP subfamily.</text>
</comment>
<dbReference type="CDD" id="cd00190">
    <property type="entry name" value="Tryp_SPc"/>
    <property type="match status" value="1"/>
</dbReference>
<dbReference type="GO" id="GO:0005576">
    <property type="term" value="C:extracellular region"/>
    <property type="evidence" value="ECO:0007669"/>
    <property type="project" value="UniProtKB-SubCell"/>
</dbReference>
<reference evidence="12" key="2">
    <citation type="submission" date="2020-05" db="UniProtKB">
        <authorList>
            <consortium name="EnsemblMetazoa"/>
        </authorList>
    </citation>
    <scope>IDENTIFICATION</scope>
    <source>
        <strain evidence="12">WRAIR2</strain>
    </source>
</reference>
<keyword evidence="2" id="KW-0964">Secreted</keyword>
<dbReference type="PROSITE" id="PS00134">
    <property type="entry name" value="TRYPSIN_HIS"/>
    <property type="match status" value="1"/>
</dbReference>
<dbReference type="InterPro" id="IPR001254">
    <property type="entry name" value="Trypsin_dom"/>
</dbReference>
<dbReference type="STRING" id="7168.A0A182NCR5"/>
<accession>A0A182NCR5</accession>
<evidence type="ECO:0000256" key="5">
    <source>
        <dbReference type="ARBA" id="ARBA00022801"/>
    </source>
</evidence>
<reference evidence="13" key="1">
    <citation type="submission" date="2013-03" db="EMBL/GenBank/DDBJ databases">
        <title>The Genome Sequence of Anopheles dirus WRAIR2.</title>
        <authorList>
            <consortium name="The Broad Institute Genomics Platform"/>
            <person name="Neafsey D.E."/>
            <person name="Walton C."/>
            <person name="Walker B."/>
            <person name="Young S.K."/>
            <person name="Zeng Q."/>
            <person name="Gargeya S."/>
            <person name="Fitzgerald M."/>
            <person name="Haas B."/>
            <person name="Abouelleil A."/>
            <person name="Allen A.W."/>
            <person name="Alvarado L."/>
            <person name="Arachchi H.M."/>
            <person name="Berlin A.M."/>
            <person name="Chapman S.B."/>
            <person name="Gainer-Dewar J."/>
            <person name="Goldberg J."/>
            <person name="Griggs A."/>
            <person name="Gujja S."/>
            <person name="Hansen M."/>
            <person name="Howarth C."/>
            <person name="Imamovic A."/>
            <person name="Ireland A."/>
            <person name="Larimer J."/>
            <person name="McCowan C."/>
            <person name="Murphy C."/>
            <person name="Pearson M."/>
            <person name="Poon T.W."/>
            <person name="Priest M."/>
            <person name="Roberts A."/>
            <person name="Saif S."/>
            <person name="Shea T."/>
            <person name="Sisk P."/>
            <person name="Sykes S."/>
            <person name="Wortman J."/>
            <person name="Nusbaum C."/>
            <person name="Birren B."/>
        </authorList>
    </citation>
    <scope>NUCLEOTIDE SEQUENCE [LARGE SCALE GENOMIC DNA]</scope>
    <source>
        <strain evidence="13">WRAIR2</strain>
    </source>
</reference>
<evidence type="ECO:0000313" key="13">
    <source>
        <dbReference type="Proteomes" id="UP000075884"/>
    </source>
</evidence>
<dbReference type="InterPro" id="IPR018114">
    <property type="entry name" value="TRYPSIN_HIS"/>
</dbReference>
<dbReference type="InterPro" id="IPR001314">
    <property type="entry name" value="Peptidase_S1A"/>
</dbReference>
<evidence type="ECO:0000313" key="12">
    <source>
        <dbReference type="EnsemblMetazoa" id="ADIR005429-PA"/>
    </source>
</evidence>
<dbReference type="PANTHER" id="PTHR24260:SF136">
    <property type="entry name" value="GH08193P-RELATED"/>
    <property type="match status" value="1"/>
</dbReference>
<name>A0A182NCR5_9DIPT</name>
<dbReference type="PRINTS" id="PR00722">
    <property type="entry name" value="CHYMOTRYPSIN"/>
</dbReference>
<dbReference type="EnsemblMetazoa" id="ADIR005429-RA">
    <property type="protein sequence ID" value="ADIR005429-PA"/>
    <property type="gene ID" value="ADIR005429"/>
</dbReference>
<evidence type="ECO:0000259" key="11">
    <source>
        <dbReference type="PROSITE" id="PS50240"/>
    </source>
</evidence>
<organism evidence="12 13">
    <name type="scientific">Anopheles dirus</name>
    <dbReference type="NCBI Taxonomy" id="7168"/>
    <lineage>
        <taxon>Eukaryota</taxon>
        <taxon>Metazoa</taxon>
        <taxon>Ecdysozoa</taxon>
        <taxon>Arthropoda</taxon>
        <taxon>Hexapoda</taxon>
        <taxon>Insecta</taxon>
        <taxon>Pterygota</taxon>
        <taxon>Neoptera</taxon>
        <taxon>Endopterygota</taxon>
        <taxon>Diptera</taxon>
        <taxon>Nematocera</taxon>
        <taxon>Culicoidea</taxon>
        <taxon>Culicidae</taxon>
        <taxon>Anophelinae</taxon>
        <taxon>Anopheles</taxon>
    </lineage>
</organism>
<dbReference type="InterPro" id="IPR009003">
    <property type="entry name" value="Peptidase_S1_PA"/>
</dbReference>
<dbReference type="InterPro" id="IPR043504">
    <property type="entry name" value="Peptidase_S1_PA_chymotrypsin"/>
</dbReference>
<evidence type="ECO:0000256" key="3">
    <source>
        <dbReference type="ARBA" id="ARBA00022670"/>
    </source>
</evidence>
<keyword evidence="6" id="KW-0720">Serine protease</keyword>
<evidence type="ECO:0000256" key="1">
    <source>
        <dbReference type="ARBA" id="ARBA00004613"/>
    </source>
</evidence>
<keyword evidence="7" id="KW-0865">Zymogen</keyword>
<keyword evidence="13" id="KW-1185">Reference proteome</keyword>
<keyword evidence="5" id="KW-0378">Hydrolase</keyword>
<dbReference type="SUPFAM" id="SSF50494">
    <property type="entry name" value="Trypsin-like serine proteases"/>
    <property type="match status" value="1"/>
</dbReference>
<feature type="domain" description="Peptidase S1" evidence="11">
    <location>
        <begin position="39"/>
        <end position="285"/>
    </location>
</feature>